<evidence type="ECO:0000313" key="8">
    <source>
        <dbReference type="Proteomes" id="UP001205311"/>
    </source>
</evidence>
<dbReference type="GO" id="GO:0004386">
    <property type="term" value="F:helicase activity"/>
    <property type="evidence" value="ECO:0007669"/>
    <property type="project" value="UniProtKB-KW"/>
</dbReference>
<dbReference type="Proteomes" id="UP001205311">
    <property type="component" value="Unassembled WGS sequence"/>
</dbReference>
<dbReference type="GO" id="GO:0046872">
    <property type="term" value="F:metal ion binding"/>
    <property type="evidence" value="ECO:0007669"/>
    <property type="project" value="InterPro"/>
</dbReference>
<dbReference type="InterPro" id="IPR011761">
    <property type="entry name" value="ATP-grasp"/>
</dbReference>
<dbReference type="PANTHER" id="PTHR43585">
    <property type="entry name" value="FUMIPYRROLE BIOSYNTHESIS PROTEIN C"/>
    <property type="match status" value="1"/>
</dbReference>
<reference evidence="7 8" key="2">
    <citation type="submission" date="2022-06" db="EMBL/GenBank/DDBJ databases">
        <title>Genomic Encyclopedia of Archaeal and Bacterial Type Strains, Phase II (KMG-II): from individual species to whole genera.</title>
        <authorList>
            <person name="Goeker M."/>
        </authorList>
    </citation>
    <scope>NUCLEOTIDE SEQUENCE [LARGE SCALE GENOMIC DNA]</scope>
    <source>
        <strain evidence="7 8">DSM 40477</strain>
    </source>
</reference>
<feature type="domain" description="ATP-grasp" evidence="5">
    <location>
        <begin position="117"/>
        <end position="314"/>
    </location>
</feature>
<evidence type="ECO:0000256" key="2">
    <source>
        <dbReference type="ARBA" id="ARBA00022741"/>
    </source>
</evidence>
<dbReference type="InterPro" id="IPR040570">
    <property type="entry name" value="LAL_C2"/>
</dbReference>
<keyword evidence="2 4" id="KW-0547">Nucleotide-binding</keyword>
<evidence type="ECO:0000259" key="5">
    <source>
        <dbReference type="PROSITE" id="PS50975"/>
    </source>
</evidence>
<evidence type="ECO:0000313" key="7">
    <source>
        <dbReference type="EMBL" id="MCP2261264.1"/>
    </source>
</evidence>
<dbReference type="Pfam" id="PF18603">
    <property type="entry name" value="LAL_C2"/>
    <property type="match status" value="1"/>
</dbReference>
<dbReference type="GO" id="GO:0005524">
    <property type="term" value="F:ATP binding"/>
    <property type="evidence" value="ECO:0007669"/>
    <property type="project" value="UniProtKB-UniRule"/>
</dbReference>
<keyword evidence="8" id="KW-1185">Reference proteome</keyword>
<dbReference type="Pfam" id="PF13535">
    <property type="entry name" value="ATP-grasp_4"/>
    <property type="match status" value="1"/>
</dbReference>
<dbReference type="InterPro" id="IPR041472">
    <property type="entry name" value="BL00235/CARNS1_N"/>
</dbReference>
<keyword evidence="6" id="KW-0378">Hydrolase</keyword>
<keyword evidence="3 4" id="KW-0067">ATP-binding</keyword>
<gene>
    <name evidence="6" type="primary">tobL</name>
    <name evidence="7" type="ORF">LX15_004985</name>
</gene>
<dbReference type="EMBL" id="JAMTCP010000038">
    <property type="protein sequence ID" value="MCP2261264.1"/>
    <property type="molecule type" value="Genomic_DNA"/>
</dbReference>
<dbReference type="GO" id="GO:0016874">
    <property type="term" value="F:ligase activity"/>
    <property type="evidence" value="ECO:0007669"/>
    <property type="project" value="UniProtKB-KW"/>
</dbReference>
<dbReference type="PROSITE" id="PS50975">
    <property type="entry name" value="ATP_GRASP"/>
    <property type="match status" value="1"/>
</dbReference>
<name>Q2MF09_STRSD</name>
<dbReference type="AlphaFoldDB" id="Q2MF09"/>
<evidence type="ECO:0000256" key="3">
    <source>
        <dbReference type="ARBA" id="ARBA00022840"/>
    </source>
</evidence>
<reference evidence="6" key="1">
    <citation type="submission" date="2004-08" db="EMBL/GenBank/DDBJ databases">
        <title>Comparison of the gene clusters for the biosynthesis of the aminoglycoside antibiotics tobramycin-apramycin (Streptomyces tenebrarius DSM 40477), and hygromycin B (Streptomyces hygroscopicus subsp. hygroscopicus DSM 40578).</title>
        <authorList>
            <person name="Aboshanab K."/>
            <person name="Schmidt-Beissner H."/>
            <person name="Wehmeier U."/>
            <person name="Welzel K."/>
            <person name="Vente A."/>
            <person name="Piepersberg W."/>
        </authorList>
    </citation>
    <scope>NUCLEOTIDE SEQUENCE</scope>
    <source>
        <strain evidence="6">Type strain: DSM 40477</strain>
    </source>
</reference>
<dbReference type="Gene3D" id="3.40.50.20">
    <property type="match status" value="1"/>
</dbReference>
<dbReference type="SUPFAM" id="SSF56059">
    <property type="entry name" value="Glutathione synthetase ATP-binding domain-like"/>
    <property type="match status" value="1"/>
</dbReference>
<protein>
    <submittedName>
        <fullName evidence="7">Biotin carboxylase</fullName>
    </submittedName>
    <submittedName>
        <fullName evidence="6">Putative carbamoyl-phosphate synthase, TobL</fullName>
    </submittedName>
</protein>
<evidence type="ECO:0000256" key="1">
    <source>
        <dbReference type="ARBA" id="ARBA00022598"/>
    </source>
</evidence>
<evidence type="ECO:0000256" key="4">
    <source>
        <dbReference type="PROSITE-ProRule" id="PRU00409"/>
    </source>
</evidence>
<accession>Q2MF09</accession>
<dbReference type="Pfam" id="PF18130">
    <property type="entry name" value="ATPgrasp_N"/>
    <property type="match status" value="1"/>
</dbReference>
<dbReference type="PANTHER" id="PTHR43585:SF2">
    <property type="entry name" value="ATP-GRASP ENZYME FSQD"/>
    <property type="match status" value="1"/>
</dbReference>
<organism evidence="6">
    <name type="scientific">Streptoalloteichus tenebrarius (strain ATCC 17920 / DSM 40477 / JCM 4838 / CBS 697.72 / NBRC 16177 / NCIMB 11028 / NRRL B-12390 / A12253. 1 / ISP 5477)</name>
    <name type="common">Streptomyces tenebrarius</name>
    <dbReference type="NCBI Taxonomy" id="1933"/>
    <lineage>
        <taxon>Bacteria</taxon>
        <taxon>Bacillati</taxon>
        <taxon>Actinomycetota</taxon>
        <taxon>Actinomycetes</taxon>
        <taxon>Pseudonocardiales</taxon>
        <taxon>Pseudonocardiaceae</taxon>
        <taxon>Streptoalloteichus</taxon>
    </lineage>
</organism>
<sequence>MNNELVVFVNVRRTHLERGAVFEAAHRLGYGVALLADAVPEGLPRGIVRTVVRLDTRDEAAVHAAVDEIAAEHRIAAVLGWSERDVTTVSGIAQRLGLPGVSPGAARLARNKYLMREAVAEHHPHLVPRFARVTDWSDLSRAVELVGFPAVLKPTSSSGSRGIFVIDGPAGLRPAFDRLMDLTATTETRHELIYEEFLHGTEHSVEGFVHCGQIHVVGVIDKRTTEPFRLELAHLHPSALPADRLDAVHRLTADVVSALGLDDCAFHLECMVAPDGGVRLVEIGARGGGDFIASHLVGLATGRSFVENAIRVATGRPPLDAAGPPLWACVRKILTDRVGTLTGYAGLDDACRVPGVRHLVIEQPVGAEITQPPVDFKSCILGAVITVGDSAEAAEGSAEQAAALVRADIS</sequence>
<evidence type="ECO:0000313" key="6">
    <source>
        <dbReference type="EMBL" id="CAH18563.1"/>
    </source>
</evidence>
<dbReference type="EMBL" id="AJ810851">
    <property type="protein sequence ID" value="CAH18563.1"/>
    <property type="molecule type" value="Genomic_DNA"/>
</dbReference>
<dbReference type="InterPro" id="IPR052032">
    <property type="entry name" value="ATP-dep_AA_Ligase"/>
</dbReference>
<dbReference type="Gene3D" id="3.30.470.20">
    <property type="entry name" value="ATP-grasp fold, B domain"/>
    <property type="match status" value="1"/>
</dbReference>
<proteinExistence type="predicted"/>
<dbReference type="RefSeq" id="WP_253672100.1">
    <property type="nucleotide sequence ID" value="NZ_JAMTCP010000038.1"/>
</dbReference>
<keyword evidence="6" id="KW-0347">Helicase</keyword>
<keyword evidence="1" id="KW-0436">Ligase</keyword>